<evidence type="ECO:0000256" key="3">
    <source>
        <dbReference type="ARBA" id="ARBA00022833"/>
    </source>
</evidence>
<dbReference type="PROSITE" id="PS50808">
    <property type="entry name" value="ZF_BED"/>
    <property type="match status" value="1"/>
</dbReference>
<evidence type="ECO:0000313" key="6">
    <source>
        <dbReference type="EMBL" id="CAH2108766.1"/>
    </source>
</evidence>
<evidence type="ECO:0000256" key="4">
    <source>
        <dbReference type="PROSITE-ProRule" id="PRU00027"/>
    </source>
</evidence>
<dbReference type="Proteomes" id="UP001153954">
    <property type="component" value="Unassembled WGS sequence"/>
</dbReference>
<organism evidence="6 7">
    <name type="scientific">Euphydryas editha</name>
    <name type="common">Edith's checkerspot</name>
    <dbReference type="NCBI Taxonomy" id="104508"/>
    <lineage>
        <taxon>Eukaryota</taxon>
        <taxon>Metazoa</taxon>
        <taxon>Ecdysozoa</taxon>
        <taxon>Arthropoda</taxon>
        <taxon>Hexapoda</taxon>
        <taxon>Insecta</taxon>
        <taxon>Pterygota</taxon>
        <taxon>Neoptera</taxon>
        <taxon>Endopterygota</taxon>
        <taxon>Lepidoptera</taxon>
        <taxon>Glossata</taxon>
        <taxon>Ditrysia</taxon>
        <taxon>Papilionoidea</taxon>
        <taxon>Nymphalidae</taxon>
        <taxon>Nymphalinae</taxon>
        <taxon>Euphydryas</taxon>
    </lineage>
</organism>
<evidence type="ECO:0000256" key="1">
    <source>
        <dbReference type="ARBA" id="ARBA00022723"/>
    </source>
</evidence>
<protein>
    <recommendedName>
        <fullName evidence="5">BED-type domain-containing protein</fullName>
    </recommendedName>
</protein>
<keyword evidence="3" id="KW-0862">Zinc</keyword>
<evidence type="ECO:0000313" key="7">
    <source>
        <dbReference type="Proteomes" id="UP001153954"/>
    </source>
</evidence>
<keyword evidence="2 4" id="KW-0863">Zinc-finger</keyword>
<dbReference type="Pfam" id="PF02892">
    <property type="entry name" value="zf-BED"/>
    <property type="match status" value="1"/>
</dbReference>
<dbReference type="SMART" id="SM00614">
    <property type="entry name" value="ZnF_BED"/>
    <property type="match status" value="1"/>
</dbReference>
<dbReference type="InterPro" id="IPR036236">
    <property type="entry name" value="Znf_C2H2_sf"/>
</dbReference>
<gene>
    <name evidence="6" type="ORF">EEDITHA_LOCUS22672</name>
</gene>
<keyword evidence="7" id="KW-1185">Reference proteome</keyword>
<name>A0AAU9VDB3_EUPED</name>
<dbReference type="GO" id="GO:0008270">
    <property type="term" value="F:zinc ion binding"/>
    <property type="evidence" value="ECO:0007669"/>
    <property type="project" value="UniProtKB-KW"/>
</dbReference>
<sequence length="124" mass="13816">MSGGGDRKSSKAWQFFTDLQNDKTRCNFCQKEFSYKGGGAYNLTRHTKSKHPQAFIAIRESERQIESDPLPSTSTTASTAISELIEPTNPPNKEIFKHKSAAANTKLRRLSEQNATLAVFCAVF</sequence>
<dbReference type="GO" id="GO:0003677">
    <property type="term" value="F:DNA binding"/>
    <property type="evidence" value="ECO:0007669"/>
    <property type="project" value="InterPro"/>
</dbReference>
<keyword evidence="1" id="KW-0479">Metal-binding</keyword>
<dbReference type="AlphaFoldDB" id="A0AAU9VDB3"/>
<reference evidence="6" key="1">
    <citation type="submission" date="2022-03" db="EMBL/GenBank/DDBJ databases">
        <authorList>
            <person name="Tunstrom K."/>
        </authorList>
    </citation>
    <scope>NUCLEOTIDE SEQUENCE</scope>
</reference>
<dbReference type="InterPro" id="IPR003656">
    <property type="entry name" value="Znf_BED"/>
</dbReference>
<proteinExistence type="predicted"/>
<evidence type="ECO:0000256" key="2">
    <source>
        <dbReference type="ARBA" id="ARBA00022771"/>
    </source>
</evidence>
<dbReference type="EMBL" id="CAKOGL010000035">
    <property type="protein sequence ID" value="CAH2108766.1"/>
    <property type="molecule type" value="Genomic_DNA"/>
</dbReference>
<accession>A0AAU9VDB3</accession>
<feature type="domain" description="BED-type" evidence="5">
    <location>
        <begin position="7"/>
        <end position="58"/>
    </location>
</feature>
<dbReference type="SUPFAM" id="SSF57667">
    <property type="entry name" value="beta-beta-alpha zinc fingers"/>
    <property type="match status" value="1"/>
</dbReference>
<evidence type="ECO:0000259" key="5">
    <source>
        <dbReference type="PROSITE" id="PS50808"/>
    </source>
</evidence>
<comment type="caution">
    <text evidence="6">The sequence shown here is derived from an EMBL/GenBank/DDBJ whole genome shotgun (WGS) entry which is preliminary data.</text>
</comment>